<feature type="domain" description="DUF1990" evidence="1">
    <location>
        <begin position="27"/>
        <end position="169"/>
    </location>
</feature>
<gene>
    <name evidence="2" type="ORF">FHX72_003416</name>
</gene>
<proteinExistence type="predicted"/>
<accession>A0A7W4USH2</accession>
<sequence length="171" mass="19248">MPTNQERALTRPHLEVWPRDAWQSGAGGFRRFEKTVVLGEGDALWDRAAADVLLWRVKTRSGFEVHPAHIPTAVGARQTIVAGWGGVRILEPVEVVAVVEEPDRVGFAYRTLPGHPVSGEEAFVVRRVDGRVEFTIRSLTRPAPSGPWRVLYPVLRAAQLVVRWRYLRALR</sequence>
<evidence type="ECO:0000259" key="1">
    <source>
        <dbReference type="Pfam" id="PF09348"/>
    </source>
</evidence>
<evidence type="ECO:0000313" key="2">
    <source>
        <dbReference type="EMBL" id="MBB2959264.1"/>
    </source>
</evidence>
<comment type="caution">
    <text evidence="2">The sequence shown here is derived from an EMBL/GenBank/DDBJ whole genome shotgun (WGS) entry which is preliminary data.</text>
</comment>
<dbReference type="InterPro" id="IPR014457">
    <property type="entry name" value="UCP010260"/>
</dbReference>
<organism evidence="2 3">
    <name type="scientific">Pseudoclavibacter helvolus</name>
    <dbReference type="NCBI Taxonomy" id="255205"/>
    <lineage>
        <taxon>Bacteria</taxon>
        <taxon>Bacillati</taxon>
        <taxon>Actinomycetota</taxon>
        <taxon>Actinomycetes</taxon>
        <taxon>Micrococcales</taxon>
        <taxon>Microbacteriaceae</taxon>
        <taxon>Pseudoclavibacter</taxon>
    </lineage>
</organism>
<dbReference type="Pfam" id="PF09348">
    <property type="entry name" value="DUF1990"/>
    <property type="match status" value="1"/>
</dbReference>
<dbReference type="PANTHER" id="PTHR34202">
    <property type="entry name" value="UPF0548 PROTEIN"/>
    <property type="match status" value="1"/>
</dbReference>
<dbReference type="AlphaFoldDB" id="A0A7W4USH2"/>
<reference evidence="2 3" key="1">
    <citation type="submission" date="2020-08" db="EMBL/GenBank/DDBJ databases">
        <title>Sequencing the genomes of 1000 actinobacteria strains.</title>
        <authorList>
            <person name="Klenk H.-P."/>
        </authorList>
    </citation>
    <scope>NUCLEOTIDE SEQUENCE [LARGE SCALE GENOMIC DNA]</scope>
    <source>
        <strain evidence="2 3">DSM 20419</strain>
    </source>
</reference>
<dbReference type="RefSeq" id="WP_183626534.1">
    <property type="nucleotide sequence ID" value="NZ_JACHWJ010000005.1"/>
</dbReference>
<dbReference type="Proteomes" id="UP000545286">
    <property type="component" value="Unassembled WGS sequence"/>
</dbReference>
<dbReference type="InterPro" id="IPR018960">
    <property type="entry name" value="DUF1990"/>
</dbReference>
<dbReference type="PANTHER" id="PTHR34202:SF1">
    <property type="entry name" value="UPF0548 PROTEIN"/>
    <property type="match status" value="1"/>
</dbReference>
<dbReference type="EMBL" id="JACHWJ010000005">
    <property type="protein sequence ID" value="MBB2959264.1"/>
    <property type="molecule type" value="Genomic_DNA"/>
</dbReference>
<protein>
    <submittedName>
        <fullName evidence="2">Uncharacterized protein (UPF0548 family)</fullName>
    </submittedName>
</protein>
<dbReference type="PIRSF" id="PIRSF010260">
    <property type="entry name" value="UCP010260"/>
    <property type="match status" value="1"/>
</dbReference>
<evidence type="ECO:0000313" key="3">
    <source>
        <dbReference type="Proteomes" id="UP000545286"/>
    </source>
</evidence>
<name>A0A7W4USH2_9MICO</name>
<keyword evidence="3" id="KW-1185">Reference proteome</keyword>